<accession>A0A2N9L4A5</accession>
<proteinExistence type="predicted"/>
<dbReference type="AlphaFoldDB" id="A0A2N9L4A5"/>
<evidence type="ECO:0000313" key="2">
    <source>
        <dbReference type="EMBL" id="SPE18132.1"/>
    </source>
</evidence>
<dbReference type="Proteomes" id="UP000239735">
    <property type="component" value="Unassembled WGS sequence"/>
</dbReference>
<dbReference type="GO" id="GO:0005886">
    <property type="term" value="C:plasma membrane"/>
    <property type="evidence" value="ECO:0007669"/>
    <property type="project" value="TreeGrafter"/>
</dbReference>
<protein>
    <submittedName>
        <fullName evidence="2">Uncharacterized protein</fullName>
    </submittedName>
</protein>
<keyword evidence="1" id="KW-1133">Transmembrane helix</keyword>
<gene>
    <name evidence="2" type="ORF">SBA5_1390002</name>
</gene>
<dbReference type="Pfam" id="PF03729">
    <property type="entry name" value="DUF308"/>
    <property type="match status" value="1"/>
</dbReference>
<evidence type="ECO:0000256" key="1">
    <source>
        <dbReference type="SAM" id="Phobius"/>
    </source>
</evidence>
<reference evidence="3" key="1">
    <citation type="submission" date="2018-02" db="EMBL/GenBank/DDBJ databases">
        <authorList>
            <person name="Hausmann B."/>
        </authorList>
    </citation>
    <scope>NUCLEOTIDE SEQUENCE [LARGE SCALE GENOMIC DNA]</scope>
    <source>
        <strain evidence="3">Peat soil MAG SbA5</strain>
    </source>
</reference>
<dbReference type="InterPro" id="IPR052712">
    <property type="entry name" value="Acid_resist_chaperone_HdeD"/>
</dbReference>
<feature type="transmembrane region" description="Helical" evidence="1">
    <location>
        <begin position="33"/>
        <end position="53"/>
    </location>
</feature>
<keyword evidence="1" id="KW-0472">Membrane</keyword>
<dbReference type="EMBL" id="OKRB01000045">
    <property type="protein sequence ID" value="SPE18132.1"/>
    <property type="molecule type" value="Genomic_DNA"/>
</dbReference>
<evidence type="ECO:0000313" key="3">
    <source>
        <dbReference type="Proteomes" id="UP000239735"/>
    </source>
</evidence>
<feature type="transmembrane region" description="Helical" evidence="1">
    <location>
        <begin position="90"/>
        <end position="112"/>
    </location>
</feature>
<keyword evidence="1" id="KW-0812">Transmembrane</keyword>
<organism evidence="2 3">
    <name type="scientific">Candidatus Sulfuritelmatomonas gaucii</name>
    <dbReference type="NCBI Taxonomy" id="2043161"/>
    <lineage>
        <taxon>Bacteria</taxon>
        <taxon>Pseudomonadati</taxon>
        <taxon>Acidobacteriota</taxon>
        <taxon>Terriglobia</taxon>
        <taxon>Terriglobales</taxon>
        <taxon>Acidobacteriaceae</taxon>
        <taxon>Candidatus Sulfuritelmatomonas</taxon>
    </lineage>
</organism>
<dbReference type="PANTHER" id="PTHR34989">
    <property type="entry name" value="PROTEIN HDED"/>
    <property type="match status" value="1"/>
</dbReference>
<dbReference type="InterPro" id="IPR005325">
    <property type="entry name" value="DUF308_memb"/>
</dbReference>
<name>A0A2N9L4A5_9BACT</name>
<sequence>MLAIVVGAVLIANKSQDLYGGLMGWPFEKVGPLRLILVLFFLVEGGASIMFAFEHQRQFSGRWAWMLASGVVDIVLASIIIFDLPGTSAWTMGLLVGINMILGGAALIAMGLHARAERADSNAIPLHENHPGDVG</sequence>
<dbReference type="PANTHER" id="PTHR34989:SF1">
    <property type="entry name" value="PROTEIN HDED"/>
    <property type="match status" value="1"/>
</dbReference>
<feature type="transmembrane region" description="Helical" evidence="1">
    <location>
        <begin position="65"/>
        <end position="84"/>
    </location>
</feature>